<evidence type="ECO:0000256" key="6">
    <source>
        <dbReference type="ARBA" id="ARBA00023136"/>
    </source>
</evidence>
<evidence type="ECO:0000256" key="5">
    <source>
        <dbReference type="ARBA" id="ARBA00022989"/>
    </source>
</evidence>
<reference evidence="12" key="1">
    <citation type="journal article" date="2023" name="Mar. Drugs">
        <title>Gemmata algarum, a Novel Planctomycete Isolated from an Algal Mat, Displays Antimicrobial Activity.</title>
        <authorList>
            <person name="Kumar G."/>
            <person name="Kallscheuer N."/>
            <person name="Kashif M."/>
            <person name="Ahamad S."/>
            <person name="Jagadeeshwari U."/>
            <person name="Pannikurungottu S."/>
            <person name="Haufschild T."/>
            <person name="Kabuu M."/>
            <person name="Sasikala C."/>
            <person name="Jogler C."/>
            <person name="Ramana C."/>
        </authorList>
    </citation>
    <scope>NUCLEOTIDE SEQUENCE [LARGE SCALE GENOMIC DNA]</scope>
    <source>
        <strain evidence="12">JC673</strain>
    </source>
</reference>
<evidence type="ECO:0000256" key="7">
    <source>
        <dbReference type="SAM" id="MobiDB-lite"/>
    </source>
</evidence>
<keyword evidence="6 8" id="KW-0472">Membrane</keyword>
<keyword evidence="4" id="KW-0067">ATP-binding</keyword>
<evidence type="ECO:0000313" key="11">
    <source>
        <dbReference type="EMBL" id="MDY3563091.1"/>
    </source>
</evidence>
<dbReference type="PANTHER" id="PTHR43038">
    <property type="entry name" value="ATP-BINDING CASSETTE, SUB-FAMILY H, MEMBER 1"/>
    <property type="match status" value="1"/>
</dbReference>
<keyword evidence="5 8" id="KW-1133">Transmembrane helix</keyword>
<gene>
    <name evidence="11" type="primary">rbbA</name>
    <name evidence="11" type="ORF">R5W23_004590</name>
</gene>
<feature type="domain" description="ABC transporter" evidence="9">
    <location>
        <begin position="14"/>
        <end position="249"/>
    </location>
</feature>
<comment type="subcellular location">
    <subcellularLocation>
        <location evidence="1">Membrane</location>
        <topology evidence="1">Multi-pass membrane protein</topology>
    </subcellularLocation>
</comment>
<feature type="region of interest" description="Disordered" evidence="7">
    <location>
        <begin position="518"/>
        <end position="559"/>
    </location>
</feature>
<dbReference type="InterPro" id="IPR047817">
    <property type="entry name" value="ABC2_TM_bact-type"/>
</dbReference>
<dbReference type="InterPro" id="IPR003439">
    <property type="entry name" value="ABC_transporter-like_ATP-bd"/>
</dbReference>
<dbReference type="CDD" id="cd03230">
    <property type="entry name" value="ABC_DR_subfamily_A"/>
    <property type="match status" value="1"/>
</dbReference>
<keyword evidence="3" id="KW-0547">Nucleotide-binding</keyword>
<feature type="transmembrane region" description="Helical" evidence="8">
    <location>
        <begin position="916"/>
        <end position="938"/>
    </location>
</feature>
<dbReference type="PANTHER" id="PTHR43038:SF4">
    <property type="entry name" value="RIBOSOME-ASSOCIATED ATPASE"/>
    <property type="match status" value="1"/>
</dbReference>
<dbReference type="InterPro" id="IPR027417">
    <property type="entry name" value="P-loop_NTPase"/>
</dbReference>
<dbReference type="SMART" id="SM00382">
    <property type="entry name" value="AAA"/>
    <property type="match status" value="2"/>
</dbReference>
<dbReference type="PROSITE" id="PS00211">
    <property type="entry name" value="ABC_TRANSPORTER_1"/>
    <property type="match status" value="1"/>
</dbReference>
<evidence type="ECO:0000256" key="8">
    <source>
        <dbReference type="SAM" id="Phobius"/>
    </source>
</evidence>
<dbReference type="Gene3D" id="3.40.50.300">
    <property type="entry name" value="P-loop containing nucleotide triphosphate hydrolases"/>
    <property type="match status" value="2"/>
</dbReference>
<dbReference type="NCBIfam" id="NF033858">
    <property type="entry name" value="ABC2_perm_RbbA"/>
    <property type="match status" value="1"/>
</dbReference>
<organism evidence="11 12">
    <name type="scientific">Gemmata algarum</name>
    <dbReference type="NCBI Taxonomy" id="2975278"/>
    <lineage>
        <taxon>Bacteria</taxon>
        <taxon>Pseudomonadati</taxon>
        <taxon>Planctomycetota</taxon>
        <taxon>Planctomycetia</taxon>
        <taxon>Gemmatales</taxon>
        <taxon>Gemmataceae</taxon>
        <taxon>Gemmata</taxon>
    </lineage>
</organism>
<dbReference type="Proteomes" id="UP001272242">
    <property type="component" value="Unassembled WGS sequence"/>
</dbReference>
<dbReference type="InterPro" id="IPR003593">
    <property type="entry name" value="AAA+_ATPase"/>
</dbReference>
<dbReference type="InterPro" id="IPR047651">
    <property type="entry name" value="ABC2_perm_RbbA"/>
</dbReference>
<feature type="domain" description="ABC transporter" evidence="9">
    <location>
        <begin position="277"/>
        <end position="507"/>
    </location>
</feature>
<feature type="domain" description="ABC transmembrane type-2" evidence="10">
    <location>
        <begin position="711"/>
        <end position="941"/>
    </location>
</feature>
<dbReference type="RefSeq" id="WP_320689341.1">
    <property type="nucleotide sequence ID" value="NZ_JAXBLV010000231.1"/>
</dbReference>
<dbReference type="Pfam" id="PF12698">
    <property type="entry name" value="ABC2_membrane_3"/>
    <property type="match status" value="1"/>
</dbReference>
<feature type="transmembrane region" description="Helical" evidence="8">
    <location>
        <begin position="827"/>
        <end position="851"/>
    </location>
</feature>
<comment type="caution">
    <text evidence="11">The sequence shown here is derived from an EMBL/GenBank/DDBJ whole genome shotgun (WGS) entry which is preliminary data.</text>
</comment>
<evidence type="ECO:0000259" key="10">
    <source>
        <dbReference type="PROSITE" id="PS51012"/>
    </source>
</evidence>
<evidence type="ECO:0000259" key="9">
    <source>
        <dbReference type="PROSITE" id="PS50893"/>
    </source>
</evidence>
<dbReference type="PROSITE" id="PS51012">
    <property type="entry name" value="ABC_TM2"/>
    <property type="match status" value="1"/>
</dbReference>
<accession>A0ABU5F687</accession>
<evidence type="ECO:0000256" key="1">
    <source>
        <dbReference type="ARBA" id="ARBA00004141"/>
    </source>
</evidence>
<feature type="transmembrane region" description="Helical" evidence="8">
    <location>
        <begin position="798"/>
        <end position="821"/>
    </location>
</feature>
<dbReference type="InterPro" id="IPR013525">
    <property type="entry name" value="ABC2_TM"/>
</dbReference>
<dbReference type="Pfam" id="PF00005">
    <property type="entry name" value="ABC_tran"/>
    <property type="match status" value="2"/>
</dbReference>
<evidence type="ECO:0000313" key="12">
    <source>
        <dbReference type="Proteomes" id="UP001272242"/>
    </source>
</evidence>
<dbReference type="EMBL" id="JAXBLV010000231">
    <property type="protein sequence ID" value="MDY3563091.1"/>
    <property type="molecule type" value="Genomic_DNA"/>
</dbReference>
<keyword evidence="12" id="KW-1185">Reference proteome</keyword>
<sequence>MTGPQPHPIPAPAARLTGVSLTYGGTRALDAVTLDLPAGRTVGLIGPDGVGKSSLLALVAGVRRVQAGRVEVLGGDMGDAGHRGRACPRIAYMPQGLGKNLYPTLSVFENVDFFGRLFGHARGERRRRITELLAGTGLTPFADRPAGKLSGGMKQKLGLCCALIHDPDLLILDEPTTGVDPLSRRQFWELIDRIRGDRPGLTALVATAYMDEAARFDWLVAMDAGRVLATGTPAELLARTATPSLEAAFVALLPEERRRGHREVVIPPRAGAGEVAIEAVELTKAFGAFVAVDRVNFRIERGEIFGFLGSNGCGKTTTMKVLTGLLPASGGTARLLGRPVDAGDIETRRRVGYMSQAFSLYSELTVRQNLVLHARLFQVPGDEIPGRVAELVERFGLGEAVDALPDALPLGQRQRLSLAVALVHRPELLILDEPTSGVDPIARDGFWQLLADLSRRDRVTIFVSTHFVNEAARCDRISLMHAGRVLVSDTPTGLVAGSGAATLEDAFIGYLEEAAAQAPGAGSTNPGTARGRQPDGPPAPRRDGADGAVAAGPHSLPPASRPSLRAISWFSGQRMMSYARREALELRRDPVRAATALLGSVALMLIMGYGISMDVENLPYGVLDRDQTAASRDYALNLAGSRYFAERPPVADYDEADRRMQSGELSVVIEIPPDFGRDLERGRAVQIGVWVDGAMPSRGETARSYVQGAHAQWQADVARRRLGVRGASAPATVETRFRYNPDVKSVVAMVPGVIPLLLQLIPAVLVSLSVVREKELGSVINFYATPTTRLEFLLGKQLPYIALGMLNFLLLALLAVTAFRVPFTGNFAALTAGAVLYVGCATALGALISVFMRSQVAAVFGTAVLTILPAVSFSGMIDPVSSLEGAGAWIGRVYPTAHFLTISRGTFSKALGFADLTAPFLALLVAFPVLVGLAAALLRKQEA</sequence>
<keyword evidence="2 8" id="KW-0812">Transmembrane</keyword>
<proteinExistence type="predicted"/>
<evidence type="ECO:0000256" key="4">
    <source>
        <dbReference type="ARBA" id="ARBA00022840"/>
    </source>
</evidence>
<protein>
    <submittedName>
        <fullName evidence="11">Ribosome-associated ATPase/putative transporter RbbA</fullName>
    </submittedName>
</protein>
<dbReference type="Gene3D" id="3.40.1710.10">
    <property type="entry name" value="abc type-2 transporter like domain"/>
    <property type="match status" value="1"/>
</dbReference>
<dbReference type="SUPFAM" id="SSF52540">
    <property type="entry name" value="P-loop containing nucleoside triphosphate hydrolases"/>
    <property type="match status" value="2"/>
</dbReference>
<dbReference type="InterPro" id="IPR017871">
    <property type="entry name" value="ABC_transporter-like_CS"/>
</dbReference>
<feature type="transmembrane region" description="Helical" evidence="8">
    <location>
        <begin position="858"/>
        <end position="877"/>
    </location>
</feature>
<dbReference type="PROSITE" id="PS50893">
    <property type="entry name" value="ABC_TRANSPORTER_2"/>
    <property type="match status" value="2"/>
</dbReference>
<feature type="transmembrane region" description="Helical" evidence="8">
    <location>
        <begin position="746"/>
        <end position="771"/>
    </location>
</feature>
<name>A0ABU5F687_9BACT</name>
<evidence type="ECO:0000256" key="2">
    <source>
        <dbReference type="ARBA" id="ARBA00022692"/>
    </source>
</evidence>
<evidence type="ECO:0000256" key="3">
    <source>
        <dbReference type="ARBA" id="ARBA00022741"/>
    </source>
</evidence>